<feature type="binding site" evidence="11">
    <location>
        <position position="1588"/>
    </location>
    <ligand>
        <name>Zn(2+)</name>
        <dbReference type="ChEBI" id="CHEBI:29105"/>
    </ligand>
</feature>
<dbReference type="InterPro" id="IPR020811">
    <property type="entry name" value="Enolase_N"/>
</dbReference>
<dbReference type="InterPro" id="IPR029017">
    <property type="entry name" value="Enolase-like_N"/>
</dbReference>
<dbReference type="CDD" id="cd01233">
    <property type="entry name" value="PH_KIFIA_KIFIB"/>
    <property type="match status" value="1"/>
</dbReference>
<dbReference type="Pfam" id="PF03952">
    <property type="entry name" value="Enolase_N"/>
    <property type="match status" value="1"/>
</dbReference>
<name>A0A7R9BH76_9CRUS</name>
<evidence type="ECO:0000256" key="9">
    <source>
        <dbReference type="ARBA" id="ARBA00031125"/>
    </source>
</evidence>
<dbReference type="PROSITE" id="PS50003">
    <property type="entry name" value="PH_DOMAIN"/>
    <property type="match status" value="1"/>
</dbReference>
<dbReference type="InterPro" id="IPR022164">
    <property type="entry name" value="Kinesin-like"/>
</dbReference>
<dbReference type="CDD" id="cd03313">
    <property type="entry name" value="enolase"/>
    <property type="match status" value="1"/>
</dbReference>
<dbReference type="UniPathway" id="UPA00109">
    <property type="reaction ID" value="UER00187"/>
</dbReference>
<evidence type="ECO:0000256" key="11">
    <source>
        <dbReference type="PIRSR" id="PIRSR605301-1"/>
    </source>
</evidence>
<gene>
    <name evidence="14" type="ORF">NMOB1V02_LOCUS2826</name>
</gene>
<dbReference type="InterPro" id="IPR028241">
    <property type="entry name" value="RAVE2/Rogdi"/>
</dbReference>
<dbReference type="FunFam" id="2.30.29.30:FF:000023">
    <property type="entry name" value="Kinesin family member 1B"/>
    <property type="match status" value="1"/>
</dbReference>
<dbReference type="PANTHER" id="PTHR11902:SF1">
    <property type="entry name" value="ENOLASE"/>
    <property type="match status" value="1"/>
</dbReference>
<dbReference type="GO" id="GO:0000015">
    <property type="term" value="C:phosphopyruvate hydratase complex"/>
    <property type="evidence" value="ECO:0007669"/>
    <property type="project" value="InterPro"/>
</dbReference>
<feature type="compositionally biased region" description="Basic and acidic residues" evidence="12">
    <location>
        <begin position="146"/>
        <end position="157"/>
    </location>
</feature>
<dbReference type="SUPFAM" id="SSF51604">
    <property type="entry name" value="Enolase C-terminal domain-like"/>
    <property type="match status" value="1"/>
</dbReference>
<evidence type="ECO:0000313" key="15">
    <source>
        <dbReference type="Proteomes" id="UP000678499"/>
    </source>
</evidence>
<dbReference type="GO" id="GO:0006096">
    <property type="term" value="P:glycolytic process"/>
    <property type="evidence" value="ECO:0007669"/>
    <property type="project" value="UniProtKB-UniPathway"/>
</dbReference>
<dbReference type="Pfam" id="PF03637">
    <property type="entry name" value="Mob1_phocein"/>
    <property type="match status" value="1"/>
</dbReference>
<dbReference type="PRINTS" id="PR00148">
    <property type="entry name" value="ENOLASE"/>
</dbReference>
<feature type="binding site" evidence="11">
    <location>
        <position position="1675"/>
    </location>
    <ligand>
        <name>Zn(2+)</name>
        <dbReference type="ChEBI" id="CHEBI:29105"/>
    </ligand>
</feature>
<dbReference type="Pfam" id="PF00169">
    <property type="entry name" value="PH"/>
    <property type="match status" value="1"/>
</dbReference>
<dbReference type="Gene3D" id="3.20.20.120">
    <property type="entry name" value="Enolase-like C-terminal domain"/>
    <property type="match status" value="1"/>
</dbReference>
<feature type="binding site" evidence="11">
    <location>
        <position position="1670"/>
    </location>
    <ligand>
        <name>Zn(2+)</name>
        <dbReference type="ChEBI" id="CHEBI:29105"/>
    </ligand>
</feature>
<dbReference type="Pfam" id="PF12473">
    <property type="entry name" value="DUF3694"/>
    <property type="match status" value="1"/>
</dbReference>
<dbReference type="InterPro" id="IPR022140">
    <property type="entry name" value="Kinesin-like_KIF1-typ"/>
</dbReference>
<dbReference type="OrthoDB" id="3176171at2759"/>
<evidence type="ECO:0000259" key="13">
    <source>
        <dbReference type="PROSITE" id="PS50003"/>
    </source>
</evidence>
<dbReference type="Gene3D" id="1.20.140.30">
    <property type="entry name" value="MOB kinase activator"/>
    <property type="match status" value="1"/>
</dbReference>
<keyword evidence="11" id="KW-0479">Metal-binding</keyword>
<dbReference type="EMBL" id="CAJPEX010000342">
    <property type="protein sequence ID" value="CAG0915169.1"/>
    <property type="molecule type" value="Genomic_DNA"/>
</dbReference>
<keyword evidence="11" id="KW-0862">Zinc</keyword>
<organism evidence="14">
    <name type="scientific">Notodromas monacha</name>
    <dbReference type="NCBI Taxonomy" id="399045"/>
    <lineage>
        <taxon>Eukaryota</taxon>
        <taxon>Metazoa</taxon>
        <taxon>Ecdysozoa</taxon>
        <taxon>Arthropoda</taxon>
        <taxon>Crustacea</taxon>
        <taxon>Oligostraca</taxon>
        <taxon>Ostracoda</taxon>
        <taxon>Podocopa</taxon>
        <taxon>Podocopida</taxon>
        <taxon>Cypridocopina</taxon>
        <taxon>Cypridoidea</taxon>
        <taxon>Cyprididae</taxon>
        <taxon>Notodromas</taxon>
    </lineage>
</organism>
<feature type="region of interest" description="Disordered" evidence="12">
    <location>
        <begin position="132"/>
        <end position="157"/>
    </location>
</feature>
<keyword evidence="7" id="KW-0324">Glycolysis</keyword>
<sequence>MREMYHNEAELSPTSPDSNVETMTGGDPFYDRFPWFRLIGRAFVFLTNLLYPASLVHKVPIVSEKGDVRGYLRIAVQASLGDDTPGPEEGCHVKQSARIHFTDEMAAGKARLPSSRQHSLCDSMDESSRVVEGHTETISGLPQADRPQRSESKDDEKLPAHLVIGQEFTFRVTVLQAVGIPSEYSDIFCQFNFLNRHDEAFSTEPIKNPGKANALGFYHVQNITVTVCQAFINYIRDEPIVFEVFGHYQQHPLHWDAKLDPHITNSRPPPKRLLPPSLPISMPLKSPKYGILPLNSPISTAHIQAKYDVLVWFEVCELASNGEYVPVIVEHSDDLPCRGLYLLHQGIQRRMRITLVHHRMASIHLSWKDVRELVVGRIRPVPECNLDDDDDDASVLSLGLFPGEYLEIPGEDRILYRFEAAWDTSLHNSVLLNRVTPSGEHVYITLSAYLEVDNCCQPAIVTKDLSVVICSRDARTPRSLRQLFSGSYKNAEANRLTGVYEAVLRRNSESGSPGAHRRQRRVLDTSGTYVRGEENLVGWRPRGDSLLWEHQWALERMMRLEAVTRTTHLLLLREKLGLDENPFCFSPSSQSENAKRTRARVSAAVRGNSRGNGTPSSELVGNVTSPQATMAVDPYQPWDMSERERTLAIKYLKLIQGCQYSKYEQKPAIAVTPSDDDGFYQSSSNSALDLQRSPERPDSLPIRGAFTTMGLTSPSSSRRLLCEGGVGGGGISPSYACPSHFGQNAMPSSSSRNGSSCYDEDEDILYPLALYVCELEEIRLSPIISKKGFVNIMEERKGGWMRRYLVVRRPYVFIYKDEKDRVERGMINLATAQVDCSEDGLALGKIPNSFSVVTEIRGYLIGCSNEREFNDWLYAINPLLAGQISFHEEENMALVKLPMDEEIVSLEKEYEWFIRVEIRQVVAQLKELLQDCLSRIPSHGSNPAGSDDSAKTEKYVLASTTAGSDSLKCIVSLSGDSVVHADLTLKIGKHHSSPTIHTQVTADSPWKLQQMQDASNHIKTVIKHLDDMDLDQMLWSGEEVNSVFTVILGILKSGRTALVVPKKRTIQELLDSKNVKSLVPPLPADVAVQAFTQDIDFNLRLRRGSLICCGPWASGLFILRVEPQPYETPPMQQHVLLDGVSIQLLFEWCDNQMVHMSCDLSHDVEGCKAAACDAMSFGERPVTESHFYWAALMMAWMRFATAVKMPIQRVKARMIFDSRGNPTVEVDLVTEKGLFRAAVPSGASTGIYEALEMRDEVKSDYHGKGVFNAIKNVNEVIAPALVARNMDPTDQEKIDQFMLDLDGTENKAKLGANAILGVSLAACKAGAVHKGLPLYKYIAELAGNKDIILPVPAFNVINGGSHAGNKLAMQEFMILPTGASSFSEAMKMGTEVYHHLKKVIKDRFGLDATAVGDEGGFAPNILNNKDALELISEAIRKAGYEGKIEIGMDVAASEFHKNGKYDLDFKNPASDPNAFLAPDKLAALYQEFIKEFPIVSIEDPFDQDHWDAWTAFTASTKIQTFKPRKKFEPGTWKYSLHKQAEASLHSGINLRNAVKLPPGEDFNDWLAVHVVDFFNRINLIYGTICDSCTELSCPKMSGGAKFEYLWCDGQKYKKPTPLPAPQYISSLVDWAEAQINDEALFPVKVDVPFPKTFQSLCKKILTRLFRIFVHVYIHHFDRIYAIGAEAHVNTCYKHFYYFVMEFELLSQKELEPLKELTAKICRDTYDPALGPTGPVQMNAHP</sequence>
<dbReference type="InterPro" id="IPR011993">
    <property type="entry name" value="PH-like_dom_sf"/>
</dbReference>
<dbReference type="SMART" id="SM01388">
    <property type="entry name" value="Mob1_phocein"/>
    <property type="match status" value="1"/>
</dbReference>
<dbReference type="InterPro" id="IPR036703">
    <property type="entry name" value="MOB_kinase_act_sf"/>
</dbReference>
<dbReference type="FunFam" id="1.20.140.30:FF:000001">
    <property type="entry name" value="MOB kinase activator 1A"/>
    <property type="match status" value="1"/>
</dbReference>
<dbReference type="InterPro" id="IPR005301">
    <property type="entry name" value="MOB_kinase_act_fam"/>
</dbReference>
<comment type="pathway">
    <text evidence="2">Carbohydrate degradation; glycolysis; pyruvate from D-glyceraldehyde 3-phosphate: step 4/5.</text>
</comment>
<dbReference type="SUPFAM" id="SSF101152">
    <property type="entry name" value="Mob1/phocein"/>
    <property type="match status" value="1"/>
</dbReference>
<keyword evidence="8" id="KW-0456">Lyase</keyword>
<evidence type="ECO:0000256" key="12">
    <source>
        <dbReference type="SAM" id="MobiDB-lite"/>
    </source>
</evidence>
<feature type="compositionally biased region" description="Polar residues" evidence="12">
    <location>
        <begin position="12"/>
        <end position="22"/>
    </location>
</feature>
<dbReference type="SMART" id="SM01193">
    <property type="entry name" value="Enolase_N"/>
    <property type="match status" value="1"/>
</dbReference>
<feature type="region of interest" description="Disordered" evidence="12">
    <location>
        <begin position="673"/>
        <end position="698"/>
    </location>
</feature>
<dbReference type="GO" id="GO:0004634">
    <property type="term" value="F:phosphopyruvate hydratase activity"/>
    <property type="evidence" value="ECO:0007669"/>
    <property type="project" value="UniProtKB-EC"/>
</dbReference>
<comment type="cofactor">
    <cofactor evidence="1">
        <name>Mg(2+)</name>
        <dbReference type="ChEBI" id="CHEBI:18420"/>
    </cofactor>
</comment>
<evidence type="ECO:0000313" key="14">
    <source>
        <dbReference type="EMBL" id="CAD7275017.1"/>
    </source>
</evidence>
<dbReference type="SUPFAM" id="SSF50729">
    <property type="entry name" value="PH domain-like"/>
    <property type="match status" value="1"/>
</dbReference>
<dbReference type="SMART" id="SM01192">
    <property type="entry name" value="Enolase_C"/>
    <property type="match status" value="1"/>
</dbReference>
<evidence type="ECO:0000256" key="8">
    <source>
        <dbReference type="ARBA" id="ARBA00023239"/>
    </source>
</evidence>
<keyword evidence="15" id="KW-1185">Reference proteome</keyword>
<dbReference type="EC" id="4.2.1.11" evidence="4"/>
<feature type="binding site" evidence="11">
    <location>
        <position position="1593"/>
    </location>
    <ligand>
        <name>Zn(2+)</name>
        <dbReference type="ChEBI" id="CHEBI:29105"/>
    </ligand>
</feature>
<dbReference type="Gene3D" id="3.30.390.10">
    <property type="entry name" value="Enolase-like, N-terminal domain"/>
    <property type="match status" value="1"/>
</dbReference>
<protein>
    <recommendedName>
        <fullName evidence="5">Enolase</fullName>
        <ecNumber evidence="4">4.2.1.11</ecNumber>
    </recommendedName>
    <alternativeName>
        <fullName evidence="9">2-phospho-D-glycerate hydro-lyase</fullName>
    </alternativeName>
    <alternativeName>
        <fullName evidence="10">2-phosphoglycerate dehydratase</fullName>
    </alternativeName>
</protein>
<evidence type="ECO:0000256" key="3">
    <source>
        <dbReference type="ARBA" id="ARBA00009604"/>
    </source>
</evidence>
<dbReference type="SMART" id="SM00233">
    <property type="entry name" value="PH"/>
    <property type="match status" value="1"/>
</dbReference>
<evidence type="ECO:0000256" key="2">
    <source>
        <dbReference type="ARBA" id="ARBA00005031"/>
    </source>
</evidence>
<accession>A0A7R9BH76</accession>
<keyword evidence="6" id="KW-0460">Magnesium</keyword>
<evidence type="ECO:0000256" key="4">
    <source>
        <dbReference type="ARBA" id="ARBA00012058"/>
    </source>
</evidence>
<evidence type="ECO:0000256" key="10">
    <source>
        <dbReference type="ARBA" id="ARBA00032132"/>
    </source>
</evidence>
<reference evidence="14" key="1">
    <citation type="submission" date="2020-11" db="EMBL/GenBank/DDBJ databases">
        <authorList>
            <person name="Tran Van P."/>
        </authorList>
    </citation>
    <scope>NUCLEOTIDE SEQUENCE</scope>
</reference>
<dbReference type="EMBL" id="OA882379">
    <property type="protein sequence ID" value="CAD7275017.1"/>
    <property type="molecule type" value="Genomic_DNA"/>
</dbReference>
<feature type="domain" description="PH" evidence="13">
    <location>
        <begin position="783"/>
        <end position="881"/>
    </location>
</feature>
<comment type="similarity">
    <text evidence="3">Belongs to the enolase family.</text>
</comment>
<dbReference type="InterPro" id="IPR049780">
    <property type="entry name" value="PH_KIFIA_KIFIB"/>
</dbReference>
<dbReference type="PANTHER" id="PTHR11902">
    <property type="entry name" value="ENOLASE"/>
    <property type="match status" value="1"/>
</dbReference>
<dbReference type="SUPFAM" id="SSF54826">
    <property type="entry name" value="Enolase N-terminal domain-like"/>
    <property type="match status" value="1"/>
</dbReference>
<evidence type="ECO:0000256" key="6">
    <source>
        <dbReference type="ARBA" id="ARBA00022842"/>
    </source>
</evidence>
<proteinExistence type="inferred from homology"/>
<evidence type="ECO:0000256" key="7">
    <source>
        <dbReference type="ARBA" id="ARBA00023152"/>
    </source>
</evidence>
<dbReference type="InterPro" id="IPR036849">
    <property type="entry name" value="Enolase-like_C_sf"/>
</dbReference>
<evidence type="ECO:0000256" key="5">
    <source>
        <dbReference type="ARBA" id="ARBA00017068"/>
    </source>
</evidence>
<dbReference type="InterPro" id="IPR000941">
    <property type="entry name" value="Enolase"/>
</dbReference>
<dbReference type="Gene3D" id="2.30.29.30">
    <property type="entry name" value="Pleckstrin-homology domain (PH domain)/Phosphotyrosine-binding domain (PTB)"/>
    <property type="match status" value="1"/>
</dbReference>
<dbReference type="Proteomes" id="UP000678499">
    <property type="component" value="Unassembled WGS sequence"/>
</dbReference>
<feature type="region of interest" description="Disordered" evidence="12">
    <location>
        <begin position="1"/>
        <end position="23"/>
    </location>
</feature>
<dbReference type="InterPro" id="IPR020810">
    <property type="entry name" value="Enolase_C"/>
</dbReference>
<dbReference type="FunFam" id="3.30.390.10:FF:000001">
    <property type="entry name" value="Enolase"/>
    <property type="match status" value="1"/>
</dbReference>
<dbReference type="GO" id="GO:0000287">
    <property type="term" value="F:magnesium ion binding"/>
    <property type="evidence" value="ECO:0007669"/>
    <property type="project" value="InterPro"/>
</dbReference>
<dbReference type="InterPro" id="IPR001849">
    <property type="entry name" value="PH_domain"/>
</dbReference>
<dbReference type="Pfam" id="PF00113">
    <property type="entry name" value="Enolase_C"/>
    <property type="match status" value="1"/>
</dbReference>
<dbReference type="Pfam" id="PF10259">
    <property type="entry name" value="Rogdi_lz"/>
    <property type="match status" value="1"/>
</dbReference>
<evidence type="ECO:0000256" key="1">
    <source>
        <dbReference type="ARBA" id="ARBA00001946"/>
    </source>
</evidence>
<dbReference type="Pfam" id="PF12423">
    <property type="entry name" value="KIF1B"/>
    <property type="match status" value="1"/>
</dbReference>